<reference evidence="2 3" key="1">
    <citation type="submission" date="2019-07" db="EMBL/GenBank/DDBJ databases">
        <title>Novel species isolated from glacier.</title>
        <authorList>
            <person name="Liu Q."/>
            <person name="Xin Y.-H."/>
        </authorList>
    </citation>
    <scope>NUCLEOTIDE SEQUENCE [LARGE SCALE GENOMIC DNA]</scope>
    <source>
        <strain evidence="2 3">LB1R16</strain>
    </source>
</reference>
<keyword evidence="1" id="KW-1133">Transmembrane helix</keyword>
<gene>
    <name evidence="2" type="ORF">FMM06_11415</name>
</gene>
<evidence type="ECO:0000313" key="2">
    <source>
        <dbReference type="EMBL" id="TRW14314.1"/>
    </source>
</evidence>
<evidence type="ECO:0000313" key="3">
    <source>
        <dbReference type="Proteomes" id="UP000317894"/>
    </source>
</evidence>
<comment type="caution">
    <text evidence="2">The sequence shown here is derived from an EMBL/GenBank/DDBJ whole genome shotgun (WGS) entry which is preliminary data.</text>
</comment>
<protein>
    <submittedName>
        <fullName evidence="2">Uncharacterized protein</fullName>
    </submittedName>
</protein>
<dbReference type="RefSeq" id="WP_144237519.1">
    <property type="nucleotide sequence ID" value="NZ_VJWA01000002.1"/>
</dbReference>
<sequence>MTGETYVLLSSAVTFGVPLVLAVLQLRGLGPSARGGEEPPPPPVIAPLPRPLPDCLLPRPVARPAATRVRILEDA</sequence>
<dbReference type="Proteomes" id="UP000317894">
    <property type="component" value="Unassembled WGS sequence"/>
</dbReference>
<evidence type="ECO:0000256" key="1">
    <source>
        <dbReference type="SAM" id="Phobius"/>
    </source>
</evidence>
<keyword evidence="3" id="KW-1185">Reference proteome</keyword>
<dbReference type="EMBL" id="VJWA01000002">
    <property type="protein sequence ID" value="TRW14314.1"/>
    <property type="molecule type" value="Genomic_DNA"/>
</dbReference>
<organism evidence="2 3">
    <name type="scientific">Glacieibacterium frigidum</name>
    <dbReference type="NCBI Taxonomy" id="2593303"/>
    <lineage>
        <taxon>Bacteria</taxon>
        <taxon>Pseudomonadati</taxon>
        <taxon>Pseudomonadota</taxon>
        <taxon>Alphaproteobacteria</taxon>
        <taxon>Sphingomonadales</taxon>
        <taxon>Sphingosinicellaceae</taxon>
        <taxon>Glacieibacterium</taxon>
    </lineage>
</organism>
<proteinExistence type="predicted"/>
<keyword evidence="1" id="KW-0812">Transmembrane</keyword>
<dbReference type="AlphaFoldDB" id="A0A552U7X0"/>
<accession>A0A552U7X0</accession>
<keyword evidence="1" id="KW-0472">Membrane</keyword>
<feature type="transmembrane region" description="Helical" evidence="1">
    <location>
        <begin position="6"/>
        <end position="24"/>
    </location>
</feature>
<name>A0A552U7X0_9SPHN</name>